<keyword evidence="2" id="KW-0012">Acyltransferase</keyword>
<dbReference type="RefSeq" id="WP_406787331.1">
    <property type="nucleotide sequence ID" value="NZ_JBJIAA010000007.1"/>
</dbReference>
<dbReference type="EMBL" id="JBJIAA010000007">
    <property type="protein sequence ID" value="MFL0250666.1"/>
    <property type="molecule type" value="Genomic_DNA"/>
</dbReference>
<reference evidence="2 3" key="1">
    <citation type="submission" date="2024-11" db="EMBL/GenBank/DDBJ databases">
        <authorList>
            <person name="Heng Y.C."/>
            <person name="Lim A.C.H."/>
            <person name="Lee J.K.Y."/>
            <person name="Kittelmann S."/>
        </authorList>
    </citation>
    <scope>NUCLEOTIDE SEQUENCE [LARGE SCALE GENOMIC DNA]</scope>
    <source>
        <strain evidence="2 3">WILCCON 0114</strain>
    </source>
</reference>
<evidence type="ECO:0000313" key="2">
    <source>
        <dbReference type="EMBL" id="MFL0250666.1"/>
    </source>
</evidence>
<feature type="domain" description="N-acetyltransferase" evidence="1">
    <location>
        <begin position="4"/>
        <end position="141"/>
    </location>
</feature>
<dbReference type="CDD" id="cd04301">
    <property type="entry name" value="NAT_SF"/>
    <property type="match status" value="1"/>
</dbReference>
<proteinExistence type="predicted"/>
<accession>A0ABW8TEA3</accession>
<dbReference type="GO" id="GO:0016746">
    <property type="term" value="F:acyltransferase activity"/>
    <property type="evidence" value="ECO:0007669"/>
    <property type="project" value="UniProtKB-KW"/>
</dbReference>
<dbReference type="PANTHER" id="PTHR43233:SF1">
    <property type="entry name" value="FAMILY N-ACETYLTRANSFERASE, PUTATIVE (AFU_ORTHOLOGUE AFUA_6G03350)-RELATED"/>
    <property type="match status" value="1"/>
</dbReference>
<keyword evidence="2" id="KW-0808">Transferase</keyword>
<protein>
    <submittedName>
        <fullName evidence="2">GNAT family N-acetyltransferase</fullName>
        <ecNumber evidence="2">2.3.-.-</ecNumber>
    </submittedName>
</protein>
<dbReference type="InterPro" id="IPR000182">
    <property type="entry name" value="GNAT_dom"/>
</dbReference>
<dbReference type="EC" id="2.3.-.-" evidence="2"/>
<evidence type="ECO:0000259" key="1">
    <source>
        <dbReference type="PROSITE" id="PS51186"/>
    </source>
</evidence>
<sequence length="141" mass="16411">MENIIIKDGIEKMDFERITEMLSKAYWSPHIKIEEIKKGAINSALVVGAFASGSEQIGYARVISDKTRFAYITDVYIEEKFRKRGIGQKIINYILQHEELRDVYQWLLITKDAHGVYEKAGFKPTSRPMDLMEIRNSRPLR</sequence>
<gene>
    <name evidence="2" type="ORF">ACJDT4_09560</name>
</gene>
<dbReference type="SUPFAM" id="SSF55729">
    <property type="entry name" value="Acyl-CoA N-acyltransferases (Nat)"/>
    <property type="match status" value="1"/>
</dbReference>
<organism evidence="2 3">
    <name type="scientific">Clostridium neuense</name>
    <dbReference type="NCBI Taxonomy" id="1728934"/>
    <lineage>
        <taxon>Bacteria</taxon>
        <taxon>Bacillati</taxon>
        <taxon>Bacillota</taxon>
        <taxon>Clostridia</taxon>
        <taxon>Eubacteriales</taxon>
        <taxon>Clostridiaceae</taxon>
        <taxon>Clostridium</taxon>
    </lineage>
</organism>
<keyword evidence="3" id="KW-1185">Reference proteome</keyword>
<dbReference type="InterPro" id="IPR016181">
    <property type="entry name" value="Acyl_CoA_acyltransferase"/>
</dbReference>
<dbReference type="Gene3D" id="3.40.630.30">
    <property type="match status" value="1"/>
</dbReference>
<dbReference type="PROSITE" id="PS51186">
    <property type="entry name" value="GNAT"/>
    <property type="match status" value="1"/>
</dbReference>
<dbReference type="Proteomes" id="UP001623592">
    <property type="component" value="Unassembled WGS sequence"/>
</dbReference>
<dbReference type="Pfam" id="PF13508">
    <property type="entry name" value="Acetyltransf_7"/>
    <property type="match status" value="1"/>
</dbReference>
<dbReference type="PANTHER" id="PTHR43233">
    <property type="entry name" value="FAMILY N-ACETYLTRANSFERASE, PUTATIVE (AFU_ORTHOLOGUE AFUA_6G03350)-RELATED"/>
    <property type="match status" value="1"/>
</dbReference>
<dbReference type="InterPro" id="IPR053144">
    <property type="entry name" value="Acetyltransferase_Butenolide"/>
</dbReference>
<evidence type="ECO:0000313" key="3">
    <source>
        <dbReference type="Proteomes" id="UP001623592"/>
    </source>
</evidence>
<comment type="caution">
    <text evidence="2">The sequence shown here is derived from an EMBL/GenBank/DDBJ whole genome shotgun (WGS) entry which is preliminary data.</text>
</comment>
<name>A0ABW8TEA3_9CLOT</name>